<dbReference type="AlphaFoldDB" id="A0A2P2PNG7"/>
<name>A0A2P2PNG7_RHIMU</name>
<reference evidence="1" key="1">
    <citation type="submission" date="2018-02" db="EMBL/GenBank/DDBJ databases">
        <title>Rhizophora mucronata_Transcriptome.</title>
        <authorList>
            <person name="Meera S.P."/>
            <person name="Sreeshan A."/>
            <person name="Augustine A."/>
        </authorList>
    </citation>
    <scope>NUCLEOTIDE SEQUENCE</scope>
    <source>
        <tissue evidence="1">Leaf</tissue>
    </source>
</reference>
<proteinExistence type="predicted"/>
<protein>
    <submittedName>
        <fullName evidence="1">Uncharacterized protein MANES_13G083500</fullName>
    </submittedName>
</protein>
<accession>A0A2P2PNG7</accession>
<organism evidence="1">
    <name type="scientific">Rhizophora mucronata</name>
    <name type="common">Asiatic mangrove</name>
    <dbReference type="NCBI Taxonomy" id="61149"/>
    <lineage>
        <taxon>Eukaryota</taxon>
        <taxon>Viridiplantae</taxon>
        <taxon>Streptophyta</taxon>
        <taxon>Embryophyta</taxon>
        <taxon>Tracheophyta</taxon>
        <taxon>Spermatophyta</taxon>
        <taxon>Magnoliopsida</taxon>
        <taxon>eudicotyledons</taxon>
        <taxon>Gunneridae</taxon>
        <taxon>Pentapetalae</taxon>
        <taxon>rosids</taxon>
        <taxon>fabids</taxon>
        <taxon>Malpighiales</taxon>
        <taxon>Rhizophoraceae</taxon>
        <taxon>Rhizophora</taxon>
    </lineage>
</organism>
<dbReference type="EMBL" id="GGEC01075727">
    <property type="protein sequence ID" value="MBX56211.1"/>
    <property type="molecule type" value="Transcribed_RNA"/>
</dbReference>
<evidence type="ECO:0000313" key="1">
    <source>
        <dbReference type="EMBL" id="MBX56211.1"/>
    </source>
</evidence>
<sequence length="63" mass="6955">MRQGPLVTAPGRIGPRFGRPTSCLRWVRFRDQLLNGTSSWIGFNGGDAAWREDPAGIDPTNEV</sequence>